<comment type="caution">
    <text evidence="6">The sequence shown here is derived from an EMBL/GenBank/DDBJ whole genome shotgun (WGS) entry which is preliminary data.</text>
</comment>
<accession>A0A2N3R673</accession>
<dbReference type="GO" id="GO:0004803">
    <property type="term" value="F:transposase activity"/>
    <property type="evidence" value="ECO:0007669"/>
    <property type="project" value="InterPro"/>
</dbReference>
<evidence type="ECO:0000256" key="3">
    <source>
        <dbReference type="ARBA" id="ARBA00022578"/>
    </source>
</evidence>
<evidence type="ECO:0000256" key="2">
    <source>
        <dbReference type="ARBA" id="ARBA00010961"/>
    </source>
</evidence>
<evidence type="ECO:0000313" key="6">
    <source>
        <dbReference type="EMBL" id="PKV04864.1"/>
    </source>
</evidence>
<dbReference type="Proteomes" id="UP000233762">
    <property type="component" value="Unassembled WGS sequence"/>
</dbReference>
<dbReference type="PROSITE" id="PS01007">
    <property type="entry name" value="TRANSPOSASE_MUTATOR"/>
    <property type="match status" value="1"/>
</dbReference>
<evidence type="ECO:0000313" key="7">
    <source>
        <dbReference type="Proteomes" id="UP000233762"/>
    </source>
</evidence>
<dbReference type="GO" id="GO:0003677">
    <property type="term" value="F:DNA binding"/>
    <property type="evidence" value="ECO:0007669"/>
    <property type="project" value="UniProtKB-KW"/>
</dbReference>
<name>A0A2N3R673_9BIFI</name>
<keyword evidence="5" id="KW-0233">DNA recombination</keyword>
<organism evidence="6 7">
    <name type="scientific">Bifidobacterium pseudolongum subsp. globosum</name>
    <dbReference type="NCBI Taxonomy" id="1690"/>
    <lineage>
        <taxon>Bacteria</taxon>
        <taxon>Bacillati</taxon>
        <taxon>Actinomycetota</taxon>
        <taxon>Actinomycetes</taxon>
        <taxon>Bifidobacteriales</taxon>
        <taxon>Bifidobacteriaceae</taxon>
        <taxon>Bifidobacterium</taxon>
    </lineage>
</organism>
<keyword evidence="3" id="KW-0815">Transposition</keyword>
<comment type="function">
    <text evidence="1">Required for the transposition of the insertion element.</text>
</comment>
<comment type="similarity">
    <text evidence="2">Belongs to the transposase mutator family.</text>
</comment>
<evidence type="ECO:0000256" key="5">
    <source>
        <dbReference type="ARBA" id="ARBA00023172"/>
    </source>
</evidence>
<protein>
    <submittedName>
        <fullName evidence="6">Transposase</fullName>
    </submittedName>
</protein>
<reference evidence="6 7" key="1">
    <citation type="submission" date="2017-10" db="EMBL/GenBank/DDBJ databases">
        <title>Bifidobacterium genomics.</title>
        <authorList>
            <person name="Lugli G.A."/>
            <person name="Milani C."/>
            <person name="Mancabelli L."/>
        </authorList>
    </citation>
    <scope>NUCLEOTIDE SEQUENCE [LARGE SCALE GENOMIC DNA]</scope>
    <source>
        <strain evidence="6 7">1520B</strain>
    </source>
</reference>
<dbReference type="AlphaFoldDB" id="A0A2N3R673"/>
<dbReference type="EMBL" id="PCHH01000001">
    <property type="protein sequence ID" value="PKV04864.1"/>
    <property type="molecule type" value="Genomic_DNA"/>
</dbReference>
<sequence length="237" mass="27698">MVVVCDGGGGIRKALRHAWPGARVQRCLFHICLNIGALLGQKPRYEASRQLLRLAKELTRVKDGDAMAAWLDAYNAWETRHKDFLEQKSVWADGSENDLHQRLVKARDMLRRRIREQAMFTFMDPDIDVDGPIPTTNNAIESQNARIRAMLRNHRGLCLIRRIKAVCWWCHQHTEHPETPAWLARHAWRDEQIEHLYRQAWENSDEGRQQVFGIPARYGTGIDWNEFHTSTPWRNTD</sequence>
<proteinExistence type="inferred from homology"/>
<dbReference type="InterPro" id="IPR001207">
    <property type="entry name" value="Transposase_mutator"/>
</dbReference>
<evidence type="ECO:0000256" key="4">
    <source>
        <dbReference type="ARBA" id="ARBA00023125"/>
    </source>
</evidence>
<keyword evidence="4" id="KW-0238">DNA-binding</keyword>
<gene>
    <name evidence="6" type="ORF">CQR50_0118</name>
</gene>
<dbReference type="GO" id="GO:0006313">
    <property type="term" value="P:DNA transposition"/>
    <property type="evidence" value="ECO:0007669"/>
    <property type="project" value="InterPro"/>
</dbReference>
<evidence type="ECO:0000256" key="1">
    <source>
        <dbReference type="ARBA" id="ARBA00002190"/>
    </source>
</evidence>
<dbReference type="Pfam" id="PF00872">
    <property type="entry name" value="Transposase_mut"/>
    <property type="match status" value="1"/>
</dbReference>